<comment type="caution">
    <text evidence="1">The sequence shown here is derived from an EMBL/GenBank/DDBJ whole genome shotgun (WGS) entry which is preliminary data.</text>
</comment>
<dbReference type="AlphaFoldDB" id="A0A090Z2B5"/>
<dbReference type="Proteomes" id="UP000029389">
    <property type="component" value="Unassembled WGS sequence"/>
</dbReference>
<evidence type="ECO:0000313" key="2">
    <source>
        <dbReference type="Proteomes" id="UP000029389"/>
    </source>
</evidence>
<protein>
    <submittedName>
        <fullName evidence="1">Uncharacterized protein</fullName>
    </submittedName>
</protein>
<sequence length="72" mass="8550">MMDNLNNSLNQYNQLKIDLLTIVKCIDYCSLAEKEIYQNLALSYSNELKILQNILEKEYNIKFCNCYESNCR</sequence>
<proteinExistence type="predicted"/>
<reference evidence="1 2" key="1">
    <citation type="submission" date="2014-04" db="EMBL/GenBank/DDBJ databases">
        <authorList>
            <person name="Bishop-Lilly K.A."/>
            <person name="Broomall S.M."/>
            <person name="Chain P.S."/>
            <person name="Chertkov O."/>
            <person name="Coyne S.R."/>
            <person name="Daligault H.E."/>
            <person name="Davenport K.W."/>
            <person name="Erkkila T."/>
            <person name="Frey K.G."/>
            <person name="Gibbons H.S."/>
            <person name="Gu W."/>
            <person name="Jaissle J."/>
            <person name="Johnson S.L."/>
            <person name="Koroleva G.I."/>
            <person name="Ladner J.T."/>
            <person name="Lo C.-C."/>
            <person name="Minogue T.D."/>
            <person name="Munk C."/>
            <person name="Palacios G.F."/>
            <person name="Redden C.L."/>
            <person name="Rosenzweig C.N."/>
            <person name="Scholz M.B."/>
            <person name="Teshima H."/>
            <person name="Xu Y."/>
        </authorList>
    </citation>
    <scope>NUCLEOTIDE SEQUENCE [LARGE SCALE GENOMIC DNA]</scope>
    <source>
        <strain evidence="1 2">BHP</strain>
    </source>
</reference>
<name>A0A090Z2B5_9BACI</name>
<dbReference type="EMBL" id="JMQC01000008">
    <property type="protein sequence ID" value="KFN04498.1"/>
    <property type="molecule type" value="Genomic_DNA"/>
</dbReference>
<organism evidence="1 2">
    <name type="scientific">Bacillus clarus</name>
    <dbReference type="NCBI Taxonomy" id="2338372"/>
    <lineage>
        <taxon>Bacteria</taxon>
        <taxon>Bacillati</taxon>
        <taxon>Bacillota</taxon>
        <taxon>Bacilli</taxon>
        <taxon>Bacillales</taxon>
        <taxon>Bacillaceae</taxon>
        <taxon>Bacillus</taxon>
        <taxon>Bacillus cereus group</taxon>
    </lineage>
</organism>
<evidence type="ECO:0000313" key="1">
    <source>
        <dbReference type="EMBL" id="KFN04498.1"/>
    </source>
</evidence>
<accession>A0A090Z2B5</accession>
<gene>
    <name evidence="1" type="ORF">DJ93_3557</name>
</gene>